<evidence type="ECO:0000313" key="1">
    <source>
        <dbReference type="EMBL" id="ENZ83654.1"/>
    </source>
</evidence>
<dbReference type="InterPro" id="IPR023214">
    <property type="entry name" value="HAD_sf"/>
</dbReference>
<proteinExistence type="predicted"/>
<dbReference type="PATRIC" id="fig|1292034.3.peg.156"/>
<dbReference type="AlphaFoldDB" id="R0EP95"/>
<name>R0EP95_CAUVI</name>
<gene>
    <name evidence="1" type="ORF">OR37_00159</name>
</gene>
<dbReference type="eggNOG" id="COG0560">
    <property type="taxonomic scope" value="Bacteria"/>
</dbReference>
<dbReference type="Pfam" id="PF12710">
    <property type="entry name" value="HAD"/>
    <property type="match status" value="1"/>
</dbReference>
<reference evidence="1 2" key="1">
    <citation type="journal article" date="2013" name="Genome Announc.">
        <title>Draft Genome Sequence for Caulobacter sp. Strain OR37, a Bacterium Tolerant to Heavy Metals.</title>
        <authorList>
            <person name="Utturkar S.M."/>
            <person name="Bollmann A."/>
            <person name="Brzoska R.M."/>
            <person name="Klingeman D.M."/>
            <person name="Epstein S.E."/>
            <person name="Palumbo A.V."/>
            <person name="Brown S.D."/>
        </authorList>
    </citation>
    <scope>NUCLEOTIDE SEQUENCE [LARGE SCALE GENOMIC DNA]</scope>
    <source>
        <strain evidence="1 2">OR37</strain>
    </source>
</reference>
<dbReference type="OrthoDB" id="9784466at2"/>
<protein>
    <submittedName>
        <fullName evidence="1">Phosphoserine phosphatase</fullName>
    </submittedName>
</protein>
<comment type="caution">
    <text evidence="1">The sequence shown here is derived from an EMBL/GenBank/DDBJ whole genome shotgun (WGS) entry which is preliminary data.</text>
</comment>
<sequence length="216" mass="23338">MLAVFDLDGTLLDGDSTGIWLWERVRRSPLRALLALAAAPIAGPMVAIPRTRRAGASVLLWIATFGLREKDLRSSLNRFGEAFRAGESKLTWRAGGLATLNEHLTRGDRVVVVTAAPALLAEALIGPLGHPIEVLGTSLKRRGGGWVADVHCRHQRKCQALAEAGHGARWTYAYTDSLDDLPLLRGADRPVIVKGGKAAERRLFRAGLLNGRAAAW</sequence>
<evidence type="ECO:0000313" key="2">
    <source>
        <dbReference type="Proteomes" id="UP000013063"/>
    </source>
</evidence>
<keyword evidence="2" id="KW-1185">Reference proteome</keyword>
<organism evidence="1 2">
    <name type="scientific">Caulobacter vibrioides OR37</name>
    <dbReference type="NCBI Taxonomy" id="1292034"/>
    <lineage>
        <taxon>Bacteria</taxon>
        <taxon>Pseudomonadati</taxon>
        <taxon>Pseudomonadota</taxon>
        <taxon>Alphaproteobacteria</taxon>
        <taxon>Caulobacterales</taxon>
        <taxon>Caulobacteraceae</taxon>
        <taxon>Caulobacter</taxon>
    </lineage>
</organism>
<dbReference type="Proteomes" id="UP000013063">
    <property type="component" value="Unassembled WGS sequence"/>
</dbReference>
<dbReference type="EMBL" id="APMP01000001">
    <property type="protein sequence ID" value="ENZ83654.1"/>
    <property type="molecule type" value="Genomic_DNA"/>
</dbReference>
<dbReference type="SUPFAM" id="SSF56784">
    <property type="entry name" value="HAD-like"/>
    <property type="match status" value="1"/>
</dbReference>
<accession>R0EP95</accession>
<dbReference type="Gene3D" id="1.20.1440.100">
    <property type="entry name" value="SG protein - dephosphorylation function"/>
    <property type="match status" value="1"/>
</dbReference>
<dbReference type="RefSeq" id="WP_004615199.1">
    <property type="nucleotide sequence ID" value="NZ_APMP01000001.1"/>
</dbReference>
<dbReference type="InterPro" id="IPR036412">
    <property type="entry name" value="HAD-like_sf"/>
</dbReference>
<dbReference type="Gene3D" id="3.40.50.1000">
    <property type="entry name" value="HAD superfamily/HAD-like"/>
    <property type="match status" value="1"/>
</dbReference>
<dbReference type="STRING" id="1292034.OR37_00159"/>